<evidence type="ECO:0000313" key="4">
    <source>
        <dbReference type="EMBL" id="TRM12256.1"/>
    </source>
</evidence>
<feature type="coiled-coil region" evidence="1">
    <location>
        <begin position="70"/>
        <end position="128"/>
    </location>
</feature>
<dbReference type="Gene3D" id="1.20.120.570">
    <property type="entry name" value="YkyA-like"/>
    <property type="match status" value="1"/>
</dbReference>
<proteinExistence type="predicted"/>
<evidence type="ECO:0000256" key="1">
    <source>
        <dbReference type="SAM" id="Coils"/>
    </source>
</evidence>
<accession>A0A549YK48</accession>
<keyword evidence="5" id="KW-1185">Reference proteome</keyword>
<evidence type="ECO:0000313" key="5">
    <source>
        <dbReference type="Proteomes" id="UP000319280"/>
    </source>
</evidence>
<organism evidence="4 5">
    <name type="scientific">Lentibacillus cibarius</name>
    <dbReference type="NCBI Taxonomy" id="2583219"/>
    <lineage>
        <taxon>Bacteria</taxon>
        <taxon>Bacillati</taxon>
        <taxon>Bacillota</taxon>
        <taxon>Bacilli</taxon>
        <taxon>Bacillales</taxon>
        <taxon>Bacillaceae</taxon>
        <taxon>Lentibacillus</taxon>
    </lineage>
</organism>
<gene>
    <name evidence="4" type="ORF">FH966_11500</name>
</gene>
<protein>
    <recommendedName>
        <fullName evidence="6">Cell-wall binding lipoprotein</fullName>
    </recommendedName>
</protein>
<evidence type="ECO:0008006" key="6">
    <source>
        <dbReference type="Google" id="ProtNLM"/>
    </source>
</evidence>
<dbReference type="EMBL" id="VJMZ01000001">
    <property type="protein sequence ID" value="TRM12256.1"/>
    <property type="molecule type" value="Genomic_DNA"/>
</dbReference>
<keyword evidence="3" id="KW-0732">Signal</keyword>
<dbReference type="Proteomes" id="UP000319280">
    <property type="component" value="Unassembled WGS sequence"/>
</dbReference>
<comment type="caution">
    <text evidence="4">The sequence shown here is derived from an EMBL/GenBank/DDBJ whole genome shotgun (WGS) entry which is preliminary data.</text>
</comment>
<dbReference type="Pfam" id="PF10368">
    <property type="entry name" value="YkyA"/>
    <property type="match status" value="1"/>
</dbReference>
<feature type="chain" id="PRO_5021904268" description="Cell-wall binding lipoprotein" evidence="3">
    <location>
        <begin position="27"/>
        <end position="237"/>
    </location>
</feature>
<dbReference type="SUPFAM" id="SSF140423">
    <property type="entry name" value="MW0975(SA0943)-like"/>
    <property type="match status" value="1"/>
</dbReference>
<evidence type="ECO:0000256" key="2">
    <source>
        <dbReference type="SAM" id="MobiDB-lite"/>
    </source>
</evidence>
<dbReference type="AlphaFoldDB" id="A0A549YK48"/>
<dbReference type="RefSeq" id="WP_142791269.1">
    <property type="nucleotide sequence ID" value="NZ_VJMZ01000001.1"/>
</dbReference>
<dbReference type="InterPro" id="IPR036785">
    <property type="entry name" value="YkyA-like_sf"/>
</dbReference>
<sequence length="237" mass="27725">MIWKKSLIIMAVTLVVILSACSGTSASEQIYNHLEKAVELEETFEKQQNPIVALEQKEQEIYNKIIELSMDEYDKMKELSEEAIANIEKREKKIGLEKDSMQASKKEFMKMEDELADLEDKSVRKKADKLNTVMSDRYDAYMKLHEAYSKSLSLEKELYTMLQDKKLEQKSLSNHIEELNKAYEKVIETNNKFNELTNKYNELKKDFYEAAEINVKYEDTNNKNDEKEKSGKNESAE</sequence>
<evidence type="ECO:0000256" key="3">
    <source>
        <dbReference type="SAM" id="SignalP"/>
    </source>
</evidence>
<keyword evidence="1" id="KW-0175">Coiled coil</keyword>
<name>A0A549YK48_9BACI</name>
<feature type="signal peptide" evidence="3">
    <location>
        <begin position="1"/>
        <end position="26"/>
    </location>
</feature>
<feature type="region of interest" description="Disordered" evidence="2">
    <location>
        <begin position="215"/>
        <end position="237"/>
    </location>
</feature>
<dbReference type="InterPro" id="IPR019454">
    <property type="entry name" value="Lipoprot_YkyA-like"/>
</dbReference>
<reference evidence="4 5" key="1">
    <citation type="submission" date="2019-07" db="EMBL/GenBank/DDBJ databases">
        <title>Genomic analysis of Lentibacillus sp. NKC851-2.</title>
        <authorList>
            <person name="Oh Y.J."/>
        </authorList>
    </citation>
    <scope>NUCLEOTIDE SEQUENCE [LARGE SCALE GENOMIC DNA]</scope>
    <source>
        <strain evidence="4 5">NKC851-2</strain>
    </source>
</reference>
<dbReference type="PROSITE" id="PS51257">
    <property type="entry name" value="PROKAR_LIPOPROTEIN"/>
    <property type="match status" value="1"/>
</dbReference>